<keyword evidence="4" id="KW-0804">Transcription</keyword>
<dbReference type="SUPFAM" id="SSF81923">
    <property type="entry name" value="Double Clp-N motif"/>
    <property type="match status" value="1"/>
</dbReference>
<dbReference type="PANTHER" id="PTHR43572:SF49">
    <property type="entry name" value="PROTEIN SMAX1-LIKE 8"/>
    <property type="match status" value="1"/>
</dbReference>
<dbReference type="InterPro" id="IPR058680">
    <property type="entry name" value="NBD_SMAX1-like"/>
</dbReference>
<keyword evidence="2 5" id="KW-0677">Repeat</keyword>
<dbReference type="InterPro" id="IPR058954">
    <property type="entry name" value="AAA_lid_SMAX1"/>
</dbReference>
<dbReference type="InterPro" id="IPR004176">
    <property type="entry name" value="Clp_R_N"/>
</dbReference>
<dbReference type="Gene3D" id="1.10.1780.10">
    <property type="entry name" value="Clp, N-terminal domain"/>
    <property type="match status" value="1"/>
</dbReference>
<dbReference type="InterPro" id="IPR036628">
    <property type="entry name" value="Clp_N_dom_sf"/>
</dbReference>
<reference evidence="7" key="1">
    <citation type="submission" date="2022-12" db="EMBL/GenBank/DDBJ databases">
        <title>Draft genome assemblies for two species of Escallonia (Escalloniales).</title>
        <authorList>
            <person name="Chanderbali A."/>
            <person name="Dervinis C."/>
            <person name="Anghel I."/>
            <person name="Soltis D."/>
            <person name="Soltis P."/>
            <person name="Zapata F."/>
        </authorList>
    </citation>
    <scope>NUCLEOTIDE SEQUENCE</scope>
    <source>
        <strain evidence="7">UCBG64.0493</strain>
        <tissue evidence="7">Leaf</tissue>
    </source>
</reference>
<evidence type="ECO:0000259" key="6">
    <source>
        <dbReference type="PROSITE" id="PS51903"/>
    </source>
</evidence>
<dbReference type="PROSITE" id="PS51903">
    <property type="entry name" value="CLP_R"/>
    <property type="match status" value="1"/>
</dbReference>
<protein>
    <recommendedName>
        <fullName evidence="6">Clp R domain-containing protein</fullName>
    </recommendedName>
</protein>
<proteinExistence type="inferred from homology"/>
<dbReference type="Pfam" id="PF26587">
    <property type="entry name" value="AAA_lid_SMAX1"/>
    <property type="match status" value="1"/>
</dbReference>
<evidence type="ECO:0000313" key="8">
    <source>
        <dbReference type="Proteomes" id="UP001188597"/>
    </source>
</evidence>
<dbReference type="Gene3D" id="3.40.50.300">
    <property type="entry name" value="P-loop containing nucleotide triphosphate hydrolases"/>
    <property type="match status" value="1"/>
</dbReference>
<evidence type="ECO:0000256" key="2">
    <source>
        <dbReference type="ARBA" id="ARBA00022737"/>
    </source>
</evidence>
<accession>A0AA89BHU1</accession>
<dbReference type="EMBL" id="JAVXUP010000015">
    <property type="protein sequence ID" value="KAK3042870.1"/>
    <property type="molecule type" value="Genomic_DNA"/>
</dbReference>
<comment type="similarity">
    <text evidence="1">Belongs to the ClpA/ClpB family.</text>
</comment>
<dbReference type="Proteomes" id="UP001188597">
    <property type="component" value="Unassembled WGS sequence"/>
</dbReference>
<dbReference type="SUPFAM" id="SSF52540">
    <property type="entry name" value="P-loop containing nucleoside triphosphate hydrolases"/>
    <property type="match status" value="1"/>
</dbReference>
<organism evidence="7 8">
    <name type="scientific">Escallonia herrerae</name>
    <dbReference type="NCBI Taxonomy" id="1293975"/>
    <lineage>
        <taxon>Eukaryota</taxon>
        <taxon>Viridiplantae</taxon>
        <taxon>Streptophyta</taxon>
        <taxon>Embryophyta</taxon>
        <taxon>Tracheophyta</taxon>
        <taxon>Spermatophyta</taxon>
        <taxon>Magnoliopsida</taxon>
        <taxon>eudicotyledons</taxon>
        <taxon>Gunneridae</taxon>
        <taxon>Pentapetalae</taxon>
        <taxon>asterids</taxon>
        <taxon>campanulids</taxon>
        <taxon>Escalloniales</taxon>
        <taxon>Escalloniaceae</taxon>
        <taxon>Escallonia</taxon>
    </lineage>
</organism>
<dbReference type="GO" id="GO:0005524">
    <property type="term" value="F:ATP binding"/>
    <property type="evidence" value="ECO:0007669"/>
    <property type="project" value="InterPro"/>
</dbReference>
<evidence type="ECO:0000256" key="4">
    <source>
        <dbReference type="ARBA" id="ARBA00023163"/>
    </source>
</evidence>
<sequence>MPTSVSTARQCLTPEAERALEEAVAVARRRCHAQTTSLHAVSALLSLPSSPLREACGRARNSAYPSRVQFKALELCLGVSLDRLPSSPQRVDEPPVSNSFMAAIKRSQANQRRQPENFQLYQQQQTTPSSSSISMVKVELQNLILAILDDPVVSRVFAEAGFRSCDVKMGILRPVHQLLRYSRYKGPPMFLCNLNSDQGPGPGRGVFSLPFLGCTGVLDGDENFNKIGEILVRKKGRNPLLVGENALDTLRNFLELVQTRGRGGLYPAELAGLGVICIENEVTRFVTEKYDENLVKLRFEEVGRVVESCVGPGVVINFGDLKVLVGEGVHVGGVSHVVRELASLLELHGGKVWLVGAAAKYETFLRILNRFPSLDKDWDLQLLPITSPRLPMAETYPRSRQVLNKLLMESFVPFGGLFSTSSGMTSLLDNSNQCASRCHLCSDTREVNALLNGGFTASVADQFQFSSPSWLQTDEPSTMKGLDVVKAKDDSMVMSAKATGLEKKWDTICQRLHYTQLLPKADTYCVGCKVPTVVGFQVAEDRKGNASDNSCNNTNASSTQSMKNIIACTAVSLQQNYTPKQRTSSAEISKSMNVNFGSNLCQKASKVEDGLGGLGSPLCSLSGSSVNDGRTSPASATSVTTDLGLGIHFASLSRELDKPTNQSVIGLLQDFSGSSPAKDDVVTRSIISHTAKFGLEDFKAIYTPLTKRIGRQEEALCVISQTVARCRTGNEKRHGTSRRDIWFSFLGPDTLCKKKTAIALAEFMYGSQECFIHVDLNFQHGSINPNSVCNRRERNGSDFRFRGKTIVDYIAEELCKRPLSVVFLENIDKADPLARDSLSKAVRTGKFSDSYGREFGIGNTIFITTSICTGNNILYARENALYSEENVLRAKGWPIQMLVGFDLGDNVISRNSRMLDITRKGEFNPIPLSKRKLTGTCETTQQHQTLEMPKRAYKASNMSLDLNLPAEEIEISNVKWDTETVSEDSEAWMIDDFIGQVDQTVVFKSLDFDALADKMLQKITECFHQIVGLEGLLEIDSKVMEQILAAVCLSGDSTVEDWIEQVLGRAFVEAQKRYDLGLRSVVKLVICEGLLPEEQAPGVFLPGRIIMT</sequence>
<keyword evidence="3" id="KW-0805">Transcription regulation</keyword>
<dbReference type="AlphaFoldDB" id="A0AA89BHU1"/>
<name>A0AA89BHU1_9ASTE</name>
<keyword evidence="8" id="KW-1185">Reference proteome</keyword>
<dbReference type="InterPro" id="IPR051650">
    <property type="entry name" value="SL_signaling_regulator"/>
</dbReference>
<dbReference type="CDD" id="cd19499">
    <property type="entry name" value="RecA-like_ClpB_Hsp104-like"/>
    <property type="match status" value="1"/>
</dbReference>
<evidence type="ECO:0000256" key="5">
    <source>
        <dbReference type="PROSITE-ProRule" id="PRU01251"/>
    </source>
</evidence>
<comment type="caution">
    <text evidence="7">The sequence shown here is derived from an EMBL/GenBank/DDBJ whole genome shotgun (WGS) entry which is preliminary data.</text>
</comment>
<evidence type="ECO:0000256" key="1">
    <source>
        <dbReference type="ARBA" id="ARBA00008675"/>
    </source>
</evidence>
<dbReference type="InterPro" id="IPR027417">
    <property type="entry name" value="P-loop_NTPase"/>
</dbReference>
<evidence type="ECO:0000313" key="7">
    <source>
        <dbReference type="EMBL" id="KAK3042870.1"/>
    </source>
</evidence>
<dbReference type="InterPro" id="IPR003959">
    <property type="entry name" value="ATPase_AAA_core"/>
</dbReference>
<dbReference type="PANTHER" id="PTHR43572">
    <property type="entry name" value="CHAPERONE PROTEIN CLPD, CHLOROPLASTIC"/>
    <property type="match status" value="1"/>
</dbReference>
<dbReference type="Pfam" id="PF07724">
    <property type="entry name" value="AAA_2"/>
    <property type="match status" value="1"/>
</dbReference>
<evidence type="ECO:0000256" key="3">
    <source>
        <dbReference type="ARBA" id="ARBA00023015"/>
    </source>
</evidence>
<feature type="domain" description="Clp R" evidence="6">
    <location>
        <begin position="8"/>
        <end position="178"/>
    </location>
</feature>
<dbReference type="Pfam" id="PF23569">
    <property type="entry name" value="NBD_SMAX1"/>
    <property type="match status" value="1"/>
</dbReference>
<gene>
    <name evidence="7" type="ORF">RJ639_001143</name>
</gene>
<dbReference type="GO" id="GO:0016887">
    <property type="term" value="F:ATP hydrolysis activity"/>
    <property type="evidence" value="ECO:0007669"/>
    <property type="project" value="InterPro"/>
</dbReference>